<keyword evidence="4" id="KW-1185">Reference proteome</keyword>
<feature type="transmembrane region" description="Helical" evidence="1">
    <location>
        <begin position="201"/>
        <end position="222"/>
    </location>
</feature>
<dbReference type="PANTHER" id="PTHR36435">
    <property type="entry name" value="SLR1288 PROTEIN"/>
    <property type="match status" value="1"/>
</dbReference>
<feature type="transmembrane region" description="Helical" evidence="1">
    <location>
        <begin position="83"/>
        <end position="103"/>
    </location>
</feature>
<sequence length="248" mass="27723">MNKKYWLIIVVFILMQLSPIVLVPTLMALGYGEGTSEEMLGQLNAMSVTIAFSIGFVIISLIAWRAKPDPLFQRNRAGLKQTVLWTIGGIFMAFAAQYAAGIIEQFVFGIEPGSENTEMIVDMATSLPAMMIVVAVFVPIMEEIVFRQVIFGSLYKKFNFWIAALTSGFIFALVHMDFEHLLIYLSMGVVFAYLYVKTKRIIVPILAHVGINSFVMLIQVVFGEQIQDMIDELEELEQAAMALLGGLF</sequence>
<name>A0A1H9TBQ3_9BACI</name>
<reference evidence="4" key="1">
    <citation type="submission" date="2016-10" db="EMBL/GenBank/DDBJ databases">
        <authorList>
            <person name="de Groot N.N."/>
        </authorList>
    </citation>
    <scope>NUCLEOTIDE SEQUENCE [LARGE SCALE GENOMIC DNA]</scope>
    <source>
        <strain evidence="4">10nlg</strain>
    </source>
</reference>
<feature type="transmembrane region" description="Helical" evidence="1">
    <location>
        <begin position="123"/>
        <end position="146"/>
    </location>
</feature>
<dbReference type="InterPro" id="IPR052710">
    <property type="entry name" value="CAAX_protease"/>
</dbReference>
<feature type="domain" description="CAAX prenyl protease 2/Lysostaphin resistance protein A-like" evidence="2">
    <location>
        <begin position="127"/>
        <end position="213"/>
    </location>
</feature>
<dbReference type="AlphaFoldDB" id="A0A1H9TBQ3"/>
<dbReference type="RefSeq" id="WP_093072684.1">
    <property type="nucleotide sequence ID" value="NZ_FOGV01000009.1"/>
</dbReference>
<dbReference type="STRING" id="1464123.SAMN05444126_10974"/>
<feature type="transmembrane region" description="Helical" evidence="1">
    <location>
        <begin position="181"/>
        <end position="196"/>
    </location>
</feature>
<dbReference type="PANTHER" id="PTHR36435:SF6">
    <property type="entry name" value="ABORTIVE INFECTION PROTEIN"/>
    <property type="match status" value="1"/>
</dbReference>
<accession>A0A1H9TBQ3</accession>
<protein>
    <recommendedName>
        <fullName evidence="2">CAAX prenyl protease 2/Lysostaphin resistance protein A-like domain-containing protein</fullName>
    </recommendedName>
</protein>
<evidence type="ECO:0000259" key="2">
    <source>
        <dbReference type="Pfam" id="PF02517"/>
    </source>
</evidence>
<feature type="transmembrane region" description="Helical" evidence="1">
    <location>
        <begin position="158"/>
        <end position="175"/>
    </location>
</feature>
<dbReference type="GO" id="GO:0080120">
    <property type="term" value="P:CAAX-box protein maturation"/>
    <property type="evidence" value="ECO:0007669"/>
    <property type="project" value="UniProtKB-ARBA"/>
</dbReference>
<keyword evidence="1" id="KW-0472">Membrane</keyword>
<feature type="transmembrane region" description="Helical" evidence="1">
    <location>
        <begin position="43"/>
        <end position="63"/>
    </location>
</feature>
<gene>
    <name evidence="3" type="ORF">SAMN05444126_10974</name>
</gene>
<dbReference type="Proteomes" id="UP000199318">
    <property type="component" value="Unassembled WGS sequence"/>
</dbReference>
<evidence type="ECO:0000313" key="3">
    <source>
        <dbReference type="EMBL" id="SER94467.1"/>
    </source>
</evidence>
<comment type="caution">
    <text evidence="3">The sequence shown here is derived from an EMBL/GenBank/DDBJ whole genome shotgun (WGS) entry which is preliminary data.</text>
</comment>
<dbReference type="GO" id="GO:0004175">
    <property type="term" value="F:endopeptidase activity"/>
    <property type="evidence" value="ECO:0007669"/>
    <property type="project" value="UniProtKB-ARBA"/>
</dbReference>
<dbReference type="InterPro" id="IPR003675">
    <property type="entry name" value="Rce1/LyrA-like_dom"/>
</dbReference>
<dbReference type="EMBL" id="FOGV01000009">
    <property type="protein sequence ID" value="SER94467.1"/>
    <property type="molecule type" value="Genomic_DNA"/>
</dbReference>
<evidence type="ECO:0000313" key="4">
    <source>
        <dbReference type="Proteomes" id="UP000199318"/>
    </source>
</evidence>
<feature type="transmembrane region" description="Helical" evidence="1">
    <location>
        <begin position="7"/>
        <end position="31"/>
    </location>
</feature>
<organism evidence="3 4">
    <name type="scientific">Salisediminibacterium halotolerans</name>
    <dbReference type="NCBI Taxonomy" id="517425"/>
    <lineage>
        <taxon>Bacteria</taxon>
        <taxon>Bacillati</taxon>
        <taxon>Bacillota</taxon>
        <taxon>Bacilli</taxon>
        <taxon>Bacillales</taxon>
        <taxon>Bacillaceae</taxon>
        <taxon>Salisediminibacterium</taxon>
    </lineage>
</organism>
<proteinExistence type="predicted"/>
<keyword evidence="1" id="KW-1133">Transmembrane helix</keyword>
<dbReference type="OrthoDB" id="2194912at2"/>
<evidence type="ECO:0000256" key="1">
    <source>
        <dbReference type="SAM" id="Phobius"/>
    </source>
</evidence>
<keyword evidence="1" id="KW-0812">Transmembrane</keyword>
<dbReference type="Pfam" id="PF02517">
    <property type="entry name" value="Rce1-like"/>
    <property type="match status" value="1"/>
</dbReference>